<dbReference type="RefSeq" id="WP_184456004.1">
    <property type="nucleotide sequence ID" value="NZ_JACIFV010000006.1"/>
</dbReference>
<keyword evidence="2" id="KW-1185">Reference proteome</keyword>
<comment type="caution">
    <text evidence="1">The sequence shown here is derived from an EMBL/GenBank/DDBJ whole genome shotgun (WGS) entry which is preliminary data.</text>
</comment>
<protein>
    <recommendedName>
        <fullName evidence="3">CHAT domain-containing protein</fullName>
    </recommendedName>
</protein>
<evidence type="ECO:0000313" key="1">
    <source>
        <dbReference type="EMBL" id="MBB4192210.1"/>
    </source>
</evidence>
<reference evidence="1 2" key="1">
    <citation type="submission" date="2020-08" db="EMBL/GenBank/DDBJ databases">
        <title>Genomic Encyclopedia of Type Strains, Phase IV (KMG-V): Genome sequencing to study the core and pangenomes of soil and plant-associated prokaryotes.</title>
        <authorList>
            <person name="Whitman W."/>
        </authorList>
    </citation>
    <scope>NUCLEOTIDE SEQUENCE [LARGE SCALE GENOMIC DNA]</scope>
    <source>
        <strain evidence="1 2">SEMIA 4074</strain>
    </source>
</reference>
<gene>
    <name evidence="1" type="ORF">GGD53_002367</name>
</gene>
<evidence type="ECO:0000313" key="2">
    <source>
        <dbReference type="Proteomes" id="UP000524492"/>
    </source>
</evidence>
<accession>A0A7W6Q7G2</accession>
<dbReference type="EMBL" id="JACIFV010000006">
    <property type="protein sequence ID" value="MBB4192210.1"/>
    <property type="molecule type" value="Genomic_DNA"/>
</dbReference>
<name>A0A7W6Q7G2_9HYPH</name>
<organism evidence="1 2">
    <name type="scientific">Rhizobium aethiopicum</name>
    <dbReference type="NCBI Taxonomy" id="1138170"/>
    <lineage>
        <taxon>Bacteria</taxon>
        <taxon>Pseudomonadati</taxon>
        <taxon>Pseudomonadota</taxon>
        <taxon>Alphaproteobacteria</taxon>
        <taxon>Hyphomicrobiales</taxon>
        <taxon>Rhizobiaceae</taxon>
        <taxon>Rhizobium/Agrobacterium group</taxon>
        <taxon>Rhizobium</taxon>
    </lineage>
</organism>
<proteinExistence type="predicted"/>
<dbReference type="Proteomes" id="UP000524492">
    <property type="component" value="Unassembled WGS sequence"/>
</dbReference>
<evidence type="ECO:0008006" key="3">
    <source>
        <dbReference type="Google" id="ProtNLM"/>
    </source>
</evidence>
<dbReference type="AlphaFoldDB" id="A0A7W6Q7G2"/>
<sequence>MTIFFVSSTDPATQANHAIALQMLEQNDVTLFAADATRARLHSEFQAAPEDNLVFAMSHGSPNALWDSNGEEALSADDAANLQGYNIFCWACHTAKELGQSFAAYGSTWWGYDCAITAPDPRPPYSTVFRDILLNLKQSFPAGVDAASVAAVFATTRAACVDAETRLEEIGASDDDDAMSIYSCCNQIWQHLCVWLAGQGQPIFHPDAPSSSIFG</sequence>